<dbReference type="InterPro" id="IPR044053">
    <property type="entry name" value="AsaB-like"/>
</dbReference>
<accession>A0AAE0MBK5</accession>
<evidence type="ECO:0008006" key="4">
    <source>
        <dbReference type="Google" id="ProtNLM"/>
    </source>
</evidence>
<dbReference type="PANTHER" id="PTHR34598">
    <property type="entry name" value="BLL6449 PROTEIN"/>
    <property type="match status" value="1"/>
</dbReference>
<dbReference type="NCBIfam" id="NF041278">
    <property type="entry name" value="CmcJ_NvfI_EfuI"/>
    <property type="match status" value="1"/>
</dbReference>
<dbReference type="AlphaFoldDB" id="A0AAE0MBK5"/>
<evidence type="ECO:0000313" key="2">
    <source>
        <dbReference type="EMBL" id="KAK3326195.1"/>
    </source>
</evidence>
<evidence type="ECO:0000256" key="1">
    <source>
        <dbReference type="ARBA" id="ARBA00023604"/>
    </source>
</evidence>
<dbReference type="GO" id="GO:0016491">
    <property type="term" value="F:oxidoreductase activity"/>
    <property type="evidence" value="ECO:0007669"/>
    <property type="project" value="InterPro"/>
</dbReference>
<dbReference type="Proteomes" id="UP001283341">
    <property type="component" value="Unassembled WGS sequence"/>
</dbReference>
<organism evidence="2 3">
    <name type="scientific">Apodospora peruviana</name>
    <dbReference type="NCBI Taxonomy" id="516989"/>
    <lineage>
        <taxon>Eukaryota</taxon>
        <taxon>Fungi</taxon>
        <taxon>Dikarya</taxon>
        <taxon>Ascomycota</taxon>
        <taxon>Pezizomycotina</taxon>
        <taxon>Sordariomycetes</taxon>
        <taxon>Sordariomycetidae</taxon>
        <taxon>Sordariales</taxon>
        <taxon>Lasiosphaeriaceae</taxon>
        <taxon>Apodospora</taxon>
    </lineage>
</organism>
<reference evidence="2" key="2">
    <citation type="submission" date="2023-06" db="EMBL/GenBank/DDBJ databases">
        <authorList>
            <consortium name="Lawrence Berkeley National Laboratory"/>
            <person name="Haridas S."/>
            <person name="Hensen N."/>
            <person name="Bonometti L."/>
            <person name="Westerberg I."/>
            <person name="Brannstrom I.O."/>
            <person name="Guillou S."/>
            <person name="Cros-Aarteil S."/>
            <person name="Calhoun S."/>
            <person name="Kuo A."/>
            <person name="Mondo S."/>
            <person name="Pangilinan J."/>
            <person name="Riley R."/>
            <person name="Labutti K."/>
            <person name="Andreopoulos B."/>
            <person name="Lipzen A."/>
            <person name="Chen C."/>
            <person name="Yanf M."/>
            <person name="Daum C."/>
            <person name="Ng V."/>
            <person name="Clum A."/>
            <person name="Steindorff A."/>
            <person name="Ohm R."/>
            <person name="Martin F."/>
            <person name="Silar P."/>
            <person name="Natvig D."/>
            <person name="Lalanne C."/>
            <person name="Gautier V."/>
            <person name="Ament-Velasquez S.L."/>
            <person name="Kruys A."/>
            <person name="Hutchinson M.I."/>
            <person name="Powell A.J."/>
            <person name="Barry K."/>
            <person name="Miller A.N."/>
            <person name="Grigoriev I.V."/>
            <person name="Debuchy R."/>
            <person name="Gladieux P."/>
            <person name="Thoren M.H."/>
            <person name="Johannesson H."/>
        </authorList>
    </citation>
    <scope>NUCLEOTIDE SEQUENCE</scope>
    <source>
        <strain evidence="2">CBS 118394</strain>
    </source>
</reference>
<dbReference type="EMBL" id="JAUEDM010000002">
    <property type="protein sequence ID" value="KAK3326195.1"/>
    <property type="molecule type" value="Genomic_DNA"/>
</dbReference>
<name>A0AAE0MBK5_9PEZI</name>
<proteinExistence type="inferred from homology"/>
<sequence length="364" mass="41377">MADDRKLQRRDRSACDLLSTLSPPLNSTRHSISFRAAPGAPSSAAVLLRPNLPVAQHRQLLCPAPLTMLFKLKFLKELPLYATVQPYRLHGFPDLPDDQQTNCQYEHVDEVPADDLRDAAHVSRFEDEGFEFVNSPPRSPLRAAIFEDNTAASDQAVREYVQDTMDMVRKRLRPDSVVAIDWRFRRNDDNAFPQRLEGGDVRKQAIAVATTAHCDFSYDGGFDRLRLHLSADEMSAVEEGKMHAMIVNVWRPLRTVTSAPLVLADRRTITKSDLVEADQVMTDRVNKTAYVYYRPTQKWYWMSNLRPNEAVIFATWRPETDSKFADYAPHVAAYLHCLDGSAPPRESVEVRMVTLFNTKEALAT</sequence>
<gene>
    <name evidence="2" type="ORF">B0H66DRAFT_149940</name>
</gene>
<comment type="similarity">
    <text evidence="1">Belongs to the asaB hydroxylase/desaturase family.</text>
</comment>
<protein>
    <recommendedName>
        <fullName evidence="4">Methyltransferase</fullName>
    </recommendedName>
</protein>
<dbReference type="PANTHER" id="PTHR34598:SF3">
    <property type="entry name" value="OXIDOREDUCTASE AN1597"/>
    <property type="match status" value="1"/>
</dbReference>
<reference evidence="2" key="1">
    <citation type="journal article" date="2023" name="Mol. Phylogenet. Evol.">
        <title>Genome-scale phylogeny and comparative genomics of the fungal order Sordariales.</title>
        <authorList>
            <person name="Hensen N."/>
            <person name="Bonometti L."/>
            <person name="Westerberg I."/>
            <person name="Brannstrom I.O."/>
            <person name="Guillou S."/>
            <person name="Cros-Aarteil S."/>
            <person name="Calhoun S."/>
            <person name="Haridas S."/>
            <person name="Kuo A."/>
            <person name="Mondo S."/>
            <person name="Pangilinan J."/>
            <person name="Riley R."/>
            <person name="LaButti K."/>
            <person name="Andreopoulos B."/>
            <person name="Lipzen A."/>
            <person name="Chen C."/>
            <person name="Yan M."/>
            <person name="Daum C."/>
            <person name="Ng V."/>
            <person name="Clum A."/>
            <person name="Steindorff A."/>
            <person name="Ohm R.A."/>
            <person name="Martin F."/>
            <person name="Silar P."/>
            <person name="Natvig D.O."/>
            <person name="Lalanne C."/>
            <person name="Gautier V."/>
            <person name="Ament-Velasquez S.L."/>
            <person name="Kruys A."/>
            <person name="Hutchinson M.I."/>
            <person name="Powell A.J."/>
            <person name="Barry K."/>
            <person name="Miller A.N."/>
            <person name="Grigoriev I.V."/>
            <person name="Debuchy R."/>
            <person name="Gladieux P."/>
            <person name="Hiltunen Thoren M."/>
            <person name="Johannesson H."/>
        </authorList>
    </citation>
    <scope>NUCLEOTIDE SEQUENCE</scope>
    <source>
        <strain evidence="2">CBS 118394</strain>
    </source>
</reference>
<evidence type="ECO:0000313" key="3">
    <source>
        <dbReference type="Proteomes" id="UP001283341"/>
    </source>
</evidence>
<comment type="caution">
    <text evidence="2">The sequence shown here is derived from an EMBL/GenBank/DDBJ whole genome shotgun (WGS) entry which is preliminary data.</text>
</comment>
<keyword evidence="3" id="KW-1185">Reference proteome</keyword>